<accession>A0A450TNE0</accession>
<protein>
    <submittedName>
        <fullName evidence="1">Uncharacterized protein</fullName>
    </submittedName>
</protein>
<evidence type="ECO:0000313" key="1">
    <source>
        <dbReference type="EMBL" id="VFJ69292.1"/>
    </source>
</evidence>
<reference evidence="1" key="1">
    <citation type="submission" date="2019-02" db="EMBL/GenBank/DDBJ databases">
        <authorList>
            <person name="Gruber-Vodicka R. H."/>
            <person name="Seah K. B. B."/>
        </authorList>
    </citation>
    <scope>NUCLEOTIDE SEQUENCE</scope>
    <source>
        <strain evidence="1">BECK_BZ131</strain>
    </source>
</reference>
<proteinExistence type="predicted"/>
<organism evidence="1">
    <name type="scientific">Candidatus Kentrum sp. FW</name>
    <dbReference type="NCBI Taxonomy" id="2126338"/>
    <lineage>
        <taxon>Bacteria</taxon>
        <taxon>Pseudomonadati</taxon>
        <taxon>Pseudomonadota</taxon>
        <taxon>Gammaproteobacteria</taxon>
        <taxon>Candidatus Kentrum</taxon>
    </lineage>
</organism>
<sequence length="106" mass="12456">MDPDAKRQHVFFGEFMTIKEKDDHERHEKWMERIRSGFFGFTKANKPADYRPRGNDSWKALALGTSYDLQVHRYTQEFLNARNALMEAWNTAFRSKNIAGKTTSIP</sequence>
<gene>
    <name evidence="1" type="ORF">BECKFW1821C_GA0114237_101838</name>
</gene>
<dbReference type="AlphaFoldDB" id="A0A450TNE0"/>
<name>A0A450TNE0_9GAMM</name>
<dbReference type="EMBL" id="CAADFE010000018">
    <property type="protein sequence ID" value="VFJ69292.1"/>
    <property type="molecule type" value="Genomic_DNA"/>
</dbReference>